<keyword evidence="2" id="KW-1185">Reference proteome</keyword>
<organism evidence="1 2">
    <name type="scientific">Sphagnum jensenii</name>
    <dbReference type="NCBI Taxonomy" id="128206"/>
    <lineage>
        <taxon>Eukaryota</taxon>
        <taxon>Viridiplantae</taxon>
        <taxon>Streptophyta</taxon>
        <taxon>Embryophyta</taxon>
        <taxon>Bryophyta</taxon>
        <taxon>Sphagnophytina</taxon>
        <taxon>Sphagnopsida</taxon>
        <taxon>Sphagnales</taxon>
        <taxon>Sphagnaceae</taxon>
        <taxon>Sphagnum</taxon>
    </lineage>
</organism>
<protein>
    <submittedName>
        <fullName evidence="1">Uncharacterized protein</fullName>
    </submittedName>
</protein>
<name>A0ABP0W6G8_9BRYO</name>
<sequence length="96" mass="10638">MNDHDHDYDQQQPTNCASDMGFCGFQNLCDVIAPVSRHVHKGLNLDLWILRDERDSESRLLLLRIMGPTSGNCCSFFGTLSYCSRAATVAADVANS</sequence>
<gene>
    <name evidence="1" type="ORF">CSSPJE1EN1_LOCUS7880</name>
</gene>
<reference evidence="1" key="1">
    <citation type="submission" date="2024-02" db="EMBL/GenBank/DDBJ databases">
        <authorList>
            <consortium name="ELIXIR-Norway"/>
            <consortium name="Elixir Norway"/>
        </authorList>
    </citation>
    <scope>NUCLEOTIDE SEQUENCE</scope>
</reference>
<dbReference type="EMBL" id="OZ020109">
    <property type="protein sequence ID" value="CAK9262402.1"/>
    <property type="molecule type" value="Genomic_DNA"/>
</dbReference>
<evidence type="ECO:0000313" key="1">
    <source>
        <dbReference type="EMBL" id="CAK9262402.1"/>
    </source>
</evidence>
<dbReference type="Proteomes" id="UP001497444">
    <property type="component" value="Chromosome 14"/>
</dbReference>
<proteinExistence type="predicted"/>
<accession>A0ABP0W6G8</accession>
<evidence type="ECO:0000313" key="2">
    <source>
        <dbReference type="Proteomes" id="UP001497444"/>
    </source>
</evidence>